<evidence type="ECO:0000259" key="2">
    <source>
        <dbReference type="Pfam" id="PF00296"/>
    </source>
</evidence>
<dbReference type="RefSeq" id="WP_253662949.1">
    <property type="nucleotide sequence ID" value="NZ_BAAAJQ010000003.1"/>
</dbReference>
<comment type="caution">
    <text evidence="3">The sequence shown here is derived from an EMBL/GenBank/DDBJ whole genome shotgun (WGS) entry which is preliminary data.</text>
</comment>
<dbReference type="Gene3D" id="3.20.20.30">
    <property type="entry name" value="Luciferase-like domain"/>
    <property type="match status" value="1"/>
</dbReference>
<dbReference type="InterPro" id="IPR011251">
    <property type="entry name" value="Luciferase-like_dom"/>
</dbReference>
<proteinExistence type="predicted"/>
<gene>
    <name evidence="3" type="ORF">LX13_003823</name>
</gene>
<dbReference type="PANTHER" id="PTHR43244">
    <property type="match status" value="1"/>
</dbReference>
<dbReference type="Pfam" id="PF00296">
    <property type="entry name" value="Bac_luciferase"/>
    <property type="match status" value="1"/>
</dbReference>
<evidence type="ECO:0000313" key="3">
    <source>
        <dbReference type="EMBL" id="MCP2177982.1"/>
    </source>
</evidence>
<feature type="domain" description="Luciferase-like" evidence="2">
    <location>
        <begin position="7"/>
        <end position="250"/>
    </location>
</feature>
<evidence type="ECO:0000256" key="1">
    <source>
        <dbReference type="ARBA" id="ARBA00023002"/>
    </source>
</evidence>
<keyword evidence="1" id="KW-0560">Oxidoreductase</keyword>
<keyword evidence="4" id="KW-1185">Reference proteome</keyword>
<accession>A0ABT1HJ78</accession>
<dbReference type="NCBIfam" id="TIGR03854">
    <property type="entry name" value="F420_MSMEG_3544"/>
    <property type="match status" value="1"/>
</dbReference>
<dbReference type="InterPro" id="IPR022402">
    <property type="entry name" value="F420_OxRdatse_MSMEG3544_pred"/>
</dbReference>
<protein>
    <submittedName>
        <fullName evidence="3">F420-dependent oxidoreductase, MSMEG_3544 family</fullName>
    </submittedName>
</protein>
<dbReference type="InterPro" id="IPR036661">
    <property type="entry name" value="Luciferase-like_sf"/>
</dbReference>
<dbReference type="PANTHER" id="PTHR43244:SF1">
    <property type="entry name" value="5,10-METHYLENETETRAHYDROMETHANOPTERIN REDUCTASE"/>
    <property type="match status" value="1"/>
</dbReference>
<dbReference type="Proteomes" id="UP001206895">
    <property type="component" value="Unassembled WGS sequence"/>
</dbReference>
<reference evidence="3 4" key="1">
    <citation type="submission" date="2022-06" db="EMBL/GenBank/DDBJ databases">
        <title>Genomic Encyclopedia of Archaeal and Bacterial Type Strains, Phase II (KMG-II): from individual species to whole genera.</title>
        <authorList>
            <person name="Goeker M."/>
        </authorList>
    </citation>
    <scope>NUCLEOTIDE SEQUENCE [LARGE SCALE GENOMIC DNA]</scope>
    <source>
        <strain evidence="3 4">DSM 44693</strain>
    </source>
</reference>
<sequence>MSIRFGIGTGADLDPAHLPALVDRLESDGVDSLWFSELVYSRAVDPFVGMSYAASRTEKLKVGTSVAILPGRHPVLVAKQLLSLAALAPKRVLPVFGLQAGNPRERELFPVTGRRGDVFDESLRLLRAVLAGDDIDFAGDHFDVTGAAVRQGHTGSVDVWLGGRVPAAYRRIGALGDGWLGSFVTPAEAAAGVATINAEAAAAGRHIDDDHFGITLLLADGADPDELTARAGSRRPEVDARDLVATGWSALHRMIDDYVEAGLSKFVIIPAAGGMTSFVDRFVDELLPRQT</sequence>
<organism evidence="3 4">
    <name type="scientific">Williamsia maris</name>
    <dbReference type="NCBI Taxonomy" id="72806"/>
    <lineage>
        <taxon>Bacteria</taxon>
        <taxon>Bacillati</taxon>
        <taxon>Actinomycetota</taxon>
        <taxon>Actinomycetes</taxon>
        <taxon>Mycobacteriales</taxon>
        <taxon>Nocardiaceae</taxon>
        <taxon>Williamsia</taxon>
    </lineage>
</organism>
<name>A0ABT1HJ78_9NOCA</name>
<dbReference type="SUPFAM" id="SSF51679">
    <property type="entry name" value="Bacterial luciferase-like"/>
    <property type="match status" value="1"/>
</dbReference>
<evidence type="ECO:0000313" key="4">
    <source>
        <dbReference type="Proteomes" id="UP001206895"/>
    </source>
</evidence>
<dbReference type="InterPro" id="IPR050564">
    <property type="entry name" value="F420-G6PD/mer"/>
</dbReference>
<dbReference type="EMBL" id="JAMTCJ010000004">
    <property type="protein sequence ID" value="MCP2177982.1"/>
    <property type="molecule type" value="Genomic_DNA"/>
</dbReference>